<dbReference type="Gene3D" id="3.90.79.10">
    <property type="entry name" value="Nucleoside Triphosphate Pyrophosphohydrolase"/>
    <property type="match status" value="1"/>
</dbReference>
<sequence length="172" mass="18779">MGPVTPDNGAMNLQRWKPSVTVAAIIERDGRYLLVEEHTPEGLRLNNPAGHLDPGEGPVEACAREVLEETAHRFTPTALLGVYLSRFQRPATGEDVTYLRLAFTGALGPAEPGRALDAGIVRTLWLTLEEVRASRARHRSPLVLRCIEDHAAGRRLPLEAIYTDASVWAAPG</sequence>
<dbReference type="PROSITE" id="PS51462">
    <property type="entry name" value="NUDIX"/>
    <property type="match status" value="1"/>
</dbReference>
<proteinExistence type="inferred from homology"/>
<dbReference type="PANTHER" id="PTHR43222:SF11">
    <property type="entry name" value="PHOSPHATASE NUDJ"/>
    <property type="match status" value="1"/>
</dbReference>
<dbReference type="GO" id="GO:0004787">
    <property type="term" value="F:thiamine diphosphate phosphatase activity"/>
    <property type="evidence" value="ECO:0007669"/>
    <property type="project" value="InterPro"/>
</dbReference>
<organism evidence="6 7">
    <name type="scientific">Tepidimonas alkaliphilus</name>
    <dbReference type="NCBI Taxonomy" id="2588942"/>
    <lineage>
        <taxon>Bacteria</taxon>
        <taxon>Pseudomonadati</taxon>
        <taxon>Pseudomonadota</taxon>
        <taxon>Betaproteobacteria</taxon>
        <taxon>Burkholderiales</taxon>
        <taxon>Tepidimonas</taxon>
    </lineage>
</organism>
<reference evidence="6 7" key="1">
    <citation type="submission" date="2019-07" db="EMBL/GenBank/DDBJ databases">
        <title>Tepidimonas alkaliphilus YIM 72238 draft genome.</title>
        <authorList>
            <person name="Da Costa M.S."/>
            <person name="Froufe H.J.C."/>
            <person name="Egas C."/>
            <person name="Albuquerque L."/>
        </authorList>
    </citation>
    <scope>NUCLEOTIDE SEQUENCE [LARGE SCALE GENOMIC DNA]</scope>
    <source>
        <strain evidence="6 7">YIM 72238</strain>
    </source>
</reference>
<name>A0A554W821_9BURK</name>
<dbReference type="PANTHER" id="PTHR43222">
    <property type="entry name" value="NUDIX HYDROLASE 23"/>
    <property type="match status" value="1"/>
</dbReference>
<keyword evidence="7" id="KW-1185">Reference proteome</keyword>
<dbReference type="CDD" id="cd03675">
    <property type="entry name" value="NUDIX_Hydrolase"/>
    <property type="match status" value="1"/>
</dbReference>
<dbReference type="GO" id="GO:0017110">
    <property type="term" value="F:nucleoside diphosphate phosphatase activity"/>
    <property type="evidence" value="ECO:0007669"/>
    <property type="project" value="InterPro"/>
</dbReference>
<comment type="subunit">
    <text evidence="2 4">Monomer.</text>
</comment>
<evidence type="ECO:0000313" key="6">
    <source>
        <dbReference type="EMBL" id="TSE19711.1"/>
    </source>
</evidence>
<keyword evidence="4" id="KW-0460">Magnesium</keyword>
<dbReference type="EC" id="3.6.1.-" evidence="4"/>
<dbReference type="InterPro" id="IPR000086">
    <property type="entry name" value="NUDIX_hydrolase_dom"/>
</dbReference>
<keyword evidence="4 6" id="KW-0378">Hydrolase</keyword>
<comment type="cofactor">
    <cofactor evidence="4">
        <name>Mg(2+)</name>
        <dbReference type="ChEBI" id="CHEBI:18420"/>
    </cofactor>
</comment>
<dbReference type="GO" id="GO:0017111">
    <property type="term" value="F:ribonucleoside triphosphate phosphatase activity"/>
    <property type="evidence" value="ECO:0007669"/>
    <property type="project" value="InterPro"/>
</dbReference>
<dbReference type="SUPFAM" id="SSF55811">
    <property type="entry name" value="Nudix"/>
    <property type="match status" value="1"/>
</dbReference>
<dbReference type="EMBL" id="VJNB01000006">
    <property type="protein sequence ID" value="TSE19711.1"/>
    <property type="molecule type" value="Genomic_DNA"/>
</dbReference>
<dbReference type="AlphaFoldDB" id="A0A554W821"/>
<dbReference type="Proteomes" id="UP000315736">
    <property type="component" value="Unassembled WGS sequence"/>
</dbReference>
<evidence type="ECO:0000256" key="1">
    <source>
        <dbReference type="ARBA" id="ARBA00007608"/>
    </source>
</evidence>
<dbReference type="InterPro" id="IPR015797">
    <property type="entry name" value="NUDIX_hydrolase-like_dom_sf"/>
</dbReference>
<comment type="caution">
    <text evidence="6">The sequence shown here is derived from an EMBL/GenBank/DDBJ whole genome shotgun (WGS) entry which is preliminary data.</text>
</comment>
<dbReference type="Pfam" id="PF00293">
    <property type="entry name" value="NUDIX"/>
    <property type="match status" value="1"/>
</dbReference>
<dbReference type="InterPro" id="IPR033713">
    <property type="entry name" value="NudJ"/>
</dbReference>
<gene>
    <name evidence="4 6" type="primary">nudJ</name>
    <name evidence="6" type="ORF">Talka_01430</name>
</gene>
<evidence type="ECO:0000256" key="3">
    <source>
        <dbReference type="ARBA" id="ARBA00015552"/>
    </source>
</evidence>
<feature type="domain" description="Nudix hydrolase" evidence="5">
    <location>
        <begin position="15"/>
        <end position="148"/>
    </location>
</feature>
<evidence type="ECO:0000259" key="5">
    <source>
        <dbReference type="PROSITE" id="PS51462"/>
    </source>
</evidence>
<protein>
    <recommendedName>
        <fullName evidence="3 4">Phosphatase NudJ</fullName>
        <ecNumber evidence="4">3.6.1.-</ecNumber>
    </recommendedName>
</protein>
<evidence type="ECO:0000256" key="2">
    <source>
        <dbReference type="ARBA" id="ARBA00011245"/>
    </source>
</evidence>
<evidence type="ECO:0000256" key="4">
    <source>
        <dbReference type="RuleBase" id="RU364043"/>
    </source>
</evidence>
<accession>A0A554W821</accession>
<evidence type="ECO:0000313" key="7">
    <source>
        <dbReference type="Proteomes" id="UP000315736"/>
    </source>
</evidence>
<comment type="similarity">
    <text evidence="1 4">Belongs to the Nudix hydrolase family. NudJ subfamily.</text>
</comment>